<name>A0A8S5VBR3_9CAUD</name>
<dbReference type="EMBL" id="BK016240">
    <property type="protein sequence ID" value="DAG04209.1"/>
    <property type="molecule type" value="Genomic_DNA"/>
</dbReference>
<evidence type="ECO:0000313" key="1">
    <source>
        <dbReference type="EMBL" id="DAG04209.1"/>
    </source>
</evidence>
<protein>
    <submittedName>
        <fullName evidence="1">Uncharacterized protein</fullName>
    </submittedName>
</protein>
<organism evidence="1">
    <name type="scientific">Siphoviridae sp. ctsYA13</name>
    <dbReference type="NCBI Taxonomy" id="2825695"/>
    <lineage>
        <taxon>Viruses</taxon>
        <taxon>Duplodnaviria</taxon>
        <taxon>Heunggongvirae</taxon>
        <taxon>Uroviricota</taxon>
        <taxon>Caudoviricetes</taxon>
    </lineage>
</organism>
<proteinExistence type="predicted"/>
<reference evidence="1" key="1">
    <citation type="journal article" date="2021" name="Proc. Natl. Acad. Sci. U.S.A.">
        <title>A Catalog of Tens of Thousands of Viruses from Human Metagenomes Reveals Hidden Associations with Chronic Diseases.</title>
        <authorList>
            <person name="Tisza M.J."/>
            <person name="Buck C.B."/>
        </authorList>
    </citation>
    <scope>NUCLEOTIDE SEQUENCE</scope>
    <source>
        <strain evidence="1">CtsYA13</strain>
    </source>
</reference>
<sequence>MSCSTSRHPCLTSDVKARLTVSADQNGNCFTHDS</sequence>
<accession>A0A8S5VBR3</accession>